<accession>A0A7V0XEL7</accession>
<reference evidence="1" key="1">
    <citation type="journal article" date="2020" name="mSystems">
        <title>Genome- and Community-Level Interaction Insights into Carbon Utilization and Element Cycling Functions of Hydrothermarchaeota in Hydrothermal Sediment.</title>
        <authorList>
            <person name="Zhou Z."/>
            <person name="Liu Y."/>
            <person name="Xu W."/>
            <person name="Pan J."/>
            <person name="Luo Z.H."/>
            <person name="Li M."/>
        </authorList>
    </citation>
    <scope>NUCLEOTIDE SEQUENCE [LARGE SCALE GENOMIC DNA]</scope>
    <source>
        <strain evidence="1">SpSt-1182</strain>
    </source>
</reference>
<name>A0A7V0XEL7_UNCW3</name>
<protein>
    <submittedName>
        <fullName evidence="1">Uncharacterized protein</fullName>
    </submittedName>
</protein>
<gene>
    <name evidence="1" type="ORF">ENN51_00245</name>
</gene>
<dbReference type="Proteomes" id="UP000885672">
    <property type="component" value="Unassembled WGS sequence"/>
</dbReference>
<proteinExistence type="predicted"/>
<sequence length="68" mass="7615">MKIFTVYLDTHTGRTQVTFEADAFVIKDDLLEFQREGRVVASFAREKTFGFIEEQPASEEGPGFGPGV</sequence>
<dbReference type="EMBL" id="DSBX01000008">
    <property type="protein sequence ID" value="HDQ98705.1"/>
    <property type="molecule type" value="Genomic_DNA"/>
</dbReference>
<evidence type="ECO:0000313" key="1">
    <source>
        <dbReference type="EMBL" id="HDQ98705.1"/>
    </source>
</evidence>
<dbReference type="AlphaFoldDB" id="A0A7V0XEL7"/>
<comment type="caution">
    <text evidence="1">The sequence shown here is derived from an EMBL/GenBank/DDBJ whole genome shotgun (WGS) entry which is preliminary data.</text>
</comment>
<organism evidence="1">
    <name type="scientific">candidate division WOR-3 bacterium</name>
    <dbReference type="NCBI Taxonomy" id="2052148"/>
    <lineage>
        <taxon>Bacteria</taxon>
        <taxon>Bacteria division WOR-3</taxon>
    </lineage>
</organism>